<protein>
    <submittedName>
        <fullName evidence="1">Uncharacterized protein</fullName>
    </submittedName>
</protein>
<evidence type="ECO:0000313" key="1">
    <source>
        <dbReference type="EMBL" id="EWC43632.1"/>
    </source>
</evidence>
<dbReference type="Proteomes" id="UP000024837">
    <property type="component" value="Unassembled WGS sequence"/>
</dbReference>
<proteinExistence type="predicted"/>
<dbReference type="AlphaFoldDB" id="W7HU83"/>
<evidence type="ECO:0000313" key="2">
    <source>
        <dbReference type="Proteomes" id="UP000024837"/>
    </source>
</evidence>
<gene>
    <name evidence="1" type="ORF">DRE_01519</name>
</gene>
<reference evidence="1 2" key="1">
    <citation type="submission" date="2013-05" db="EMBL/GenBank/DDBJ databases">
        <title>Drechslerella stenobrocha genome reveals carnivorous origination and mechanical trapping mechanism of predatory fungi.</title>
        <authorList>
            <person name="Liu X."/>
            <person name="Zhang W."/>
            <person name="Liu K."/>
        </authorList>
    </citation>
    <scope>NUCLEOTIDE SEQUENCE [LARGE SCALE GENOMIC DNA]</scope>
    <source>
        <strain evidence="1 2">248</strain>
    </source>
</reference>
<dbReference type="EMBL" id="KI966457">
    <property type="protein sequence ID" value="EWC43632.1"/>
    <property type="molecule type" value="Genomic_DNA"/>
</dbReference>
<dbReference type="HOGENOM" id="CLU_1372198_0_0_1"/>
<organism evidence="1 2">
    <name type="scientific">Drechslerella stenobrocha 248</name>
    <dbReference type="NCBI Taxonomy" id="1043628"/>
    <lineage>
        <taxon>Eukaryota</taxon>
        <taxon>Fungi</taxon>
        <taxon>Dikarya</taxon>
        <taxon>Ascomycota</taxon>
        <taxon>Pezizomycotina</taxon>
        <taxon>Orbiliomycetes</taxon>
        <taxon>Orbiliales</taxon>
        <taxon>Orbiliaceae</taxon>
        <taxon>Drechslerella</taxon>
    </lineage>
</organism>
<sequence>MSLMTAVRRPGLSSGEHQSFLPYLHQGRRARQPGLPSGEYQLHQGRCARQPGLSSDENDLDLLHPRQGRFLKPVSQQHREVREGLRKKARAKLQNSVRSKALSNIMKQTFEHGDMMNQVRQAGKEHRKLVASRAVEEPEPSAPIMPGRIFSAYGNTTGFSYSSKSVSESTNLSSSMFSRPYAAGTTVRNIVSTGLKQYR</sequence>
<name>W7HU83_9PEZI</name>
<keyword evidence="2" id="KW-1185">Reference proteome</keyword>
<accession>W7HU83</accession>